<dbReference type="CDD" id="cd05829">
    <property type="entry name" value="Sortase_F"/>
    <property type="match status" value="1"/>
</dbReference>
<proteinExistence type="predicted"/>
<dbReference type="Pfam" id="PF04203">
    <property type="entry name" value="Sortase"/>
    <property type="match status" value="1"/>
</dbReference>
<dbReference type="RefSeq" id="WP_031113308.1">
    <property type="nucleotide sequence ID" value="NZ_JBEYBN010000043.1"/>
</dbReference>
<organism evidence="3 4">
    <name type="scientific">Streptomyces olindensis</name>
    <dbReference type="NCBI Taxonomy" id="358823"/>
    <lineage>
        <taxon>Bacteria</taxon>
        <taxon>Bacillati</taxon>
        <taxon>Actinomycetota</taxon>
        <taxon>Actinomycetes</taxon>
        <taxon>Kitasatosporales</taxon>
        <taxon>Streptomycetaceae</taxon>
        <taxon>Streptomyces</taxon>
    </lineage>
</organism>
<evidence type="ECO:0000313" key="4">
    <source>
        <dbReference type="Proteomes" id="UP001550603"/>
    </source>
</evidence>
<dbReference type="InterPro" id="IPR005754">
    <property type="entry name" value="Sortase"/>
</dbReference>
<dbReference type="NCBIfam" id="NF033748">
    <property type="entry name" value="class_F_sortase"/>
    <property type="match status" value="1"/>
</dbReference>
<evidence type="ECO:0000313" key="3">
    <source>
        <dbReference type="EMBL" id="MEU2269978.1"/>
    </source>
</evidence>
<dbReference type="Gene3D" id="2.40.260.10">
    <property type="entry name" value="Sortase"/>
    <property type="match status" value="1"/>
</dbReference>
<feature type="transmembrane region" description="Helical" evidence="2">
    <location>
        <begin position="12"/>
        <end position="32"/>
    </location>
</feature>
<comment type="caution">
    <text evidence="3">The sequence shown here is derived from an EMBL/GenBank/DDBJ whole genome shotgun (WGS) entry which is preliminary data.</text>
</comment>
<dbReference type="SUPFAM" id="SSF63817">
    <property type="entry name" value="Sortase"/>
    <property type="match status" value="1"/>
</dbReference>
<sequence>MSDQEQRFSAGTGRLLAGVAWVVLLLGLWLWGREVTDVRHGMSAPTTGDMAAAGRPPDVKLPPAHRPLADALPQRVDIPGLGVQAPVVARGLDARGALDPPPYDQPGVVGWYAGGVAPGAPGTALLVGHVDTDTRPAVFYKVSAMRPGQTIRVIRADAKVAEFTVESVQVLTRDRFDAHQAYGPRQSGRAELRLVTCGGSFDRTTRSYTANVVVSAYLTGTGL</sequence>
<dbReference type="EMBL" id="JBEYBN010000043">
    <property type="protein sequence ID" value="MEU2269978.1"/>
    <property type="molecule type" value="Genomic_DNA"/>
</dbReference>
<evidence type="ECO:0000256" key="2">
    <source>
        <dbReference type="SAM" id="Phobius"/>
    </source>
</evidence>
<keyword evidence="4" id="KW-1185">Reference proteome</keyword>
<dbReference type="InterPro" id="IPR023365">
    <property type="entry name" value="Sortase_dom-sf"/>
</dbReference>
<keyword evidence="1" id="KW-0378">Hydrolase</keyword>
<dbReference type="InterPro" id="IPR042001">
    <property type="entry name" value="Sortase_F"/>
</dbReference>
<protein>
    <submittedName>
        <fullName evidence="3">Class F sortase</fullName>
    </submittedName>
</protein>
<keyword evidence="2" id="KW-1133">Transmembrane helix</keyword>
<gene>
    <name evidence="3" type="ORF">ABZ568_26960</name>
</gene>
<name>A0ABV2Y152_9ACTN</name>
<reference evidence="3 4" key="1">
    <citation type="submission" date="2024-06" db="EMBL/GenBank/DDBJ databases">
        <title>The Natural Products Discovery Center: Release of the First 8490 Sequenced Strains for Exploring Actinobacteria Biosynthetic Diversity.</title>
        <authorList>
            <person name="Kalkreuter E."/>
            <person name="Kautsar S.A."/>
            <person name="Yang D."/>
            <person name="Bader C.D."/>
            <person name="Teijaro C.N."/>
            <person name="Fluegel L."/>
            <person name="Davis C.M."/>
            <person name="Simpson J.R."/>
            <person name="Lauterbach L."/>
            <person name="Steele A.D."/>
            <person name="Gui C."/>
            <person name="Meng S."/>
            <person name="Li G."/>
            <person name="Viehrig K."/>
            <person name="Ye F."/>
            <person name="Su P."/>
            <person name="Kiefer A.F."/>
            <person name="Nichols A."/>
            <person name="Cepeda A.J."/>
            <person name="Yan W."/>
            <person name="Fan B."/>
            <person name="Jiang Y."/>
            <person name="Adhikari A."/>
            <person name="Zheng C.-J."/>
            <person name="Schuster L."/>
            <person name="Cowan T.M."/>
            <person name="Smanski M.J."/>
            <person name="Chevrette M.G."/>
            <person name="De Carvalho L.P.S."/>
            <person name="Shen B."/>
        </authorList>
    </citation>
    <scope>NUCLEOTIDE SEQUENCE [LARGE SCALE GENOMIC DNA]</scope>
    <source>
        <strain evidence="3 4">NPDC019583</strain>
    </source>
</reference>
<accession>A0ABV2Y152</accession>
<dbReference type="Proteomes" id="UP001550603">
    <property type="component" value="Unassembled WGS sequence"/>
</dbReference>
<evidence type="ECO:0000256" key="1">
    <source>
        <dbReference type="ARBA" id="ARBA00022801"/>
    </source>
</evidence>
<keyword evidence="2" id="KW-0472">Membrane</keyword>
<keyword evidence="2" id="KW-0812">Transmembrane</keyword>